<dbReference type="InterPro" id="IPR019787">
    <property type="entry name" value="Znf_PHD-finger"/>
</dbReference>
<reference evidence="11" key="1">
    <citation type="submission" date="2019-08" db="EMBL/GenBank/DDBJ databases">
        <title>The improved chromosome-level genome for the pearl oyster Pinctada fucata martensii using PacBio sequencing and Hi-C.</title>
        <authorList>
            <person name="Zheng Z."/>
        </authorList>
    </citation>
    <scope>NUCLEOTIDE SEQUENCE</scope>
    <source>
        <strain evidence="11">ZZ-2019</strain>
        <tissue evidence="11">Adductor muscle</tissue>
    </source>
</reference>
<dbReference type="InterPro" id="IPR006565">
    <property type="entry name" value="BTP"/>
</dbReference>
<evidence type="ECO:0000259" key="10">
    <source>
        <dbReference type="PROSITE" id="PS50016"/>
    </source>
</evidence>
<dbReference type="PANTHER" id="PTHR46452">
    <property type="entry name" value="TRANSCRIPTION INITIATION FACTOR TFIID SUBUNIT 3"/>
    <property type="match status" value="1"/>
</dbReference>
<dbReference type="EMBL" id="VSWD01000005">
    <property type="protein sequence ID" value="KAK3102352.1"/>
    <property type="molecule type" value="Genomic_DNA"/>
</dbReference>
<feature type="compositionally biased region" description="Basic residues" evidence="9">
    <location>
        <begin position="691"/>
        <end position="705"/>
    </location>
</feature>
<feature type="compositionally biased region" description="Basic and acidic residues" evidence="9">
    <location>
        <begin position="597"/>
        <end position="624"/>
    </location>
</feature>
<dbReference type="CDD" id="cd15522">
    <property type="entry name" value="PHD_TAF3"/>
    <property type="match status" value="1"/>
</dbReference>
<feature type="compositionally biased region" description="Basic and acidic residues" evidence="9">
    <location>
        <begin position="706"/>
        <end position="723"/>
    </location>
</feature>
<evidence type="ECO:0000256" key="9">
    <source>
        <dbReference type="SAM" id="MobiDB-lite"/>
    </source>
</evidence>
<feature type="compositionally biased region" description="Basic and acidic residues" evidence="9">
    <location>
        <begin position="503"/>
        <end position="518"/>
    </location>
</feature>
<keyword evidence="3 8" id="KW-0863">Zinc-finger</keyword>
<dbReference type="SMART" id="SM00384">
    <property type="entry name" value="AT_hook"/>
    <property type="match status" value="3"/>
</dbReference>
<evidence type="ECO:0000256" key="7">
    <source>
        <dbReference type="ARBA" id="ARBA00023242"/>
    </source>
</evidence>
<feature type="compositionally biased region" description="Basic residues" evidence="9">
    <location>
        <begin position="334"/>
        <end position="352"/>
    </location>
</feature>
<dbReference type="Gene3D" id="3.30.40.10">
    <property type="entry name" value="Zinc/RING finger domain, C3HC4 (zinc finger)"/>
    <property type="match status" value="1"/>
</dbReference>
<dbReference type="SUPFAM" id="SSF57903">
    <property type="entry name" value="FYVE/PHD zinc finger"/>
    <property type="match status" value="1"/>
</dbReference>
<keyword evidence="7" id="KW-0539">Nucleus</keyword>
<dbReference type="SMART" id="SM00249">
    <property type="entry name" value="PHD"/>
    <property type="match status" value="1"/>
</dbReference>
<keyword evidence="2" id="KW-0479">Metal-binding</keyword>
<feature type="compositionally biased region" description="Low complexity" evidence="9">
    <location>
        <begin position="761"/>
        <end position="770"/>
    </location>
</feature>
<name>A0AA88YBQ8_PINIB</name>
<dbReference type="GO" id="GO:0003677">
    <property type="term" value="F:DNA binding"/>
    <property type="evidence" value="ECO:0007669"/>
    <property type="project" value="InterPro"/>
</dbReference>
<dbReference type="PROSITE" id="PS01359">
    <property type="entry name" value="ZF_PHD_1"/>
    <property type="match status" value="1"/>
</dbReference>
<feature type="compositionally biased region" description="Polar residues" evidence="9">
    <location>
        <begin position="577"/>
        <end position="587"/>
    </location>
</feature>
<keyword evidence="4" id="KW-0862">Zinc</keyword>
<feature type="compositionally biased region" description="Basic residues" evidence="9">
    <location>
        <begin position="314"/>
        <end position="325"/>
    </location>
</feature>
<evidence type="ECO:0000256" key="3">
    <source>
        <dbReference type="ARBA" id="ARBA00022771"/>
    </source>
</evidence>
<dbReference type="GO" id="GO:0045944">
    <property type="term" value="P:positive regulation of transcription by RNA polymerase II"/>
    <property type="evidence" value="ECO:0007669"/>
    <property type="project" value="TreeGrafter"/>
</dbReference>
<feature type="compositionally biased region" description="Low complexity" evidence="9">
    <location>
        <begin position="995"/>
        <end position="1010"/>
    </location>
</feature>
<dbReference type="PRINTS" id="PR01217">
    <property type="entry name" value="PRICHEXTENSN"/>
</dbReference>
<evidence type="ECO:0000313" key="12">
    <source>
        <dbReference type="Proteomes" id="UP001186944"/>
    </source>
</evidence>
<feature type="compositionally biased region" description="Basic and acidic residues" evidence="9">
    <location>
        <begin position="378"/>
        <end position="392"/>
    </location>
</feature>
<dbReference type="PROSITE" id="PS50016">
    <property type="entry name" value="ZF_PHD_2"/>
    <property type="match status" value="1"/>
</dbReference>
<dbReference type="InterPro" id="IPR011011">
    <property type="entry name" value="Znf_FYVE_PHD"/>
</dbReference>
<keyword evidence="5" id="KW-0805">Transcription regulation</keyword>
<evidence type="ECO:0000256" key="5">
    <source>
        <dbReference type="ARBA" id="ARBA00023015"/>
    </source>
</evidence>
<keyword evidence="12" id="KW-1185">Reference proteome</keyword>
<dbReference type="InterPro" id="IPR017956">
    <property type="entry name" value="AT_hook_DNA-bd_motif"/>
</dbReference>
<feature type="domain" description="PHD-type" evidence="10">
    <location>
        <begin position="1107"/>
        <end position="1157"/>
    </location>
</feature>
<dbReference type="GO" id="GO:0002039">
    <property type="term" value="F:p53 binding"/>
    <property type="evidence" value="ECO:0007669"/>
    <property type="project" value="TreeGrafter"/>
</dbReference>
<feature type="compositionally biased region" description="Pro residues" evidence="9">
    <location>
        <begin position="471"/>
        <end position="483"/>
    </location>
</feature>
<dbReference type="InterPro" id="IPR009072">
    <property type="entry name" value="Histone-fold"/>
</dbReference>
<feature type="compositionally biased region" description="Polar residues" evidence="9">
    <location>
        <begin position="457"/>
        <end position="468"/>
    </location>
</feature>
<gene>
    <name evidence="11" type="ORF">FSP39_010746</name>
</gene>
<dbReference type="Proteomes" id="UP001186944">
    <property type="component" value="Unassembled WGS sequence"/>
</dbReference>
<feature type="compositionally biased region" description="Low complexity" evidence="9">
    <location>
        <begin position="1077"/>
        <end position="1086"/>
    </location>
</feature>
<evidence type="ECO:0000256" key="8">
    <source>
        <dbReference type="PROSITE-ProRule" id="PRU00146"/>
    </source>
</evidence>
<feature type="compositionally biased region" description="Basic and acidic residues" evidence="9">
    <location>
        <begin position="541"/>
        <end position="565"/>
    </location>
</feature>
<feature type="compositionally biased region" description="Low complexity" evidence="9">
    <location>
        <begin position="975"/>
        <end position="987"/>
    </location>
</feature>
<feature type="compositionally biased region" description="Basic and acidic residues" evidence="9">
    <location>
        <begin position="669"/>
        <end position="690"/>
    </location>
</feature>
<evidence type="ECO:0000256" key="4">
    <source>
        <dbReference type="ARBA" id="ARBA00022833"/>
    </source>
</evidence>
<dbReference type="InterPro" id="IPR019786">
    <property type="entry name" value="Zinc_finger_PHD-type_CS"/>
</dbReference>
<feature type="compositionally biased region" description="Polar residues" evidence="9">
    <location>
        <begin position="168"/>
        <end position="184"/>
    </location>
</feature>
<feature type="compositionally biased region" description="Basic and acidic residues" evidence="9">
    <location>
        <begin position="650"/>
        <end position="659"/>
    </location>
</feature>
<feature type="region of interest" description="Disordered" evidence="9">
    <location>
        <begin position="500"/>
        <end position="1087"/>
    </location>
</feature>
<dbReference type="InterPro" id="IPR013083">
    <property type="entry name" value="Znf_RING/FYVE/PHD"/>
</dbReference>
<dbReference type="GO" id="GO:0008270">
    <property type="term" value="F:zinc ion binding"/>
    <property type="evidence" value="ECO:0007669"/>
    <property type="project" value="UniProtKB-KW"/>
</dbReference>
<feature type="region of interest" description="Disordered" evidence="9">
    <location>
        <begin position="1160"/>
        <end position="1183"/>
    </location>
</feature>
<evidence type="ECO:0000256" key="6">
    <source>
        <dbReference type="ARBA" id="ARBA00023163"/>
    </source>
</evidence>
<feature type="compositionally biased region" description="Low complexity" evidence="9">
    <location>
        <begin position="150"/>
        <end position="167"/>
    </location>
</feature>
<feature type="compositionally biased region" description="Basic and acidic residues" evidence="9">
    <location>
        <begin position="800"/>
        <end position="921"/>
    </location>
</feature>
<proteinExistence type="predicted"/>
<organism evidence="11 12">
    <name type="scientific">Pinctada imbricata</name>
    <name type="common">Atlantic pearl-oyster</name>
    <name type="synonym">Pinctada martensii</name>
    <dbReference type="NCBI Taxonomy" id="66713"/>
    <lineage>
        <taxon>Eukaryota</taxon>
        <taxon>Metazoa</taxon>
        <taxon>Spiralia</taxon>
        <taxon>Lophotrochozoa</taxon>
        <taxon>Mollusca</taxon>
        <taxon>Bivalvia</taxon>
        <taxon>Autobranchia</taxon>
        <taxon>Pteriomorphia</taxon>
        <taxon>Pterioida</taxon>
        <taxon>Pterioidea</taxon>
        <taxon>Pteriidae</taxon>
        <taxon>Pinctada</taxon>
    </lineage>
</organism>
<dbReference type="GO" id="GO:0005669">
    <property type="term" value="C:transcription factor TFIID complex"/>
    <property type="evidence" value="ECO:0007669"/>
    <property type="project" value="TreeGrafter"/>
</dbReference>
<feature type="compositionally biased region" description="Low complexity" evidence="9">
    <location>
        <begin position="934"/>
        <end position="945"/>
    </location>
</feature>
<dbReference type="CDD" id="cd22916">
    <property type="entry name" value="HFD_TAF3"/>
    <property type="match status" value="1"/>
</dbReference>
<dbReference type="InterPro" id="IPR001965">
    <property type="entry name" value="Znf_PHD"/>
</dbReference>
<comment type="caution">
    <text evidence="11">The sequence shown here is derived from an EMBL/GenBank/DDBJ whole genome shotgun (WGS) entry which is preliminary data.</text>
</comment>
<dbReference type="Pfam" id="PF00628">
    <property type="entry name" value="PHD"/>
    <property type="match status" value="1"/>
</dbReference>
<evidence type="ECO:0000313" key="11">
    <source>
        <dbReference type="EMBL" id="KAK3102352.1"/>
    </source>
</evidence>
<protein>
    <recommendedName>
        <fullName evidence="10">PHD-type domain-containing protein</fullName>
    </recommendedName>
</protein>
<feature type="region of interest" description="Disordered" evidence="9">
    <location>
        <begin position="313"/>
        <end position="486"/>
    </location>
</feature>
<comment type="subcellular location">
    <subcellularLocation>
        <location evidence="1">Nucleus</location>
    </subcellularLocation>
</comment>
<keyword evidence="6" id="KW-0804">Transcription</keyword>
<evidence type="ECO:0000256" key="1">
    <source>
        <dbReference type="ARBA" id="ARBA00004123"/>
    </source>
</evidence>
<dbReference type="SMART" id="SM00576">
    <property type="entry name" value="BTP"/>
    <property type="match status" value="1"/>
</dbReference>
<evidence type="ECO:0000256" key="2">
    <source>
        <dbReference type="ARBA" id="ARBA00022723"/>
    </source>
</evidence>
<dbReference type="Gene3D" id="1.10.20.10">
    <property type="entry name" value="Histone, subunit A"/>
    <property type="match status" value="1"/>
</dbReference>
<dbReference type="Pfam" id="PF07524">
    <property type="entry name" value="Bromo_TP"/>
    <property type="match status" value="1"/>
</dbReference>
<sequence>MAEEYCRGVLRVCLAQISQNLGWHATQSTPLELLTDVLERYIVQLGNVTHRYSEQFGRTQPTVDDVAVAFHQLGINLSELEEYVHHVEPLPFAHDVVAFPAPKQCNLRFPKPGSKELLTREDHIPDYLPLMYPTPEDEVEADQEGHFETAEPVVPPSESAPAPESVSDVVSPQSGEKRSLTSPQDAMPMKKRIRLVSSCLPEEAAHSQYEMKAIIITTTGDLTPTKGGKLPDARTPPSGFSASRYDREHFTMKPSEPKVAPIKVEKELSLTVAYEKPKAKATEEILIYPDGSSKKLPKSKAVDEEYIPKESFKKKPVIHGSHKTSKLWTPNATKQKKKVGRPVGRPRSRSKSPRVGSKSPSRAKSPAQAGSPRGRGRPPKDKSLQKTPEKKTSLRVQYTAPTVEEIFTGEGVLDLSVSTKKKAEETPTVSAVTVKEEDFTDTSKPIDLSKSKEAVSPNMSQKSVSSEMSPTPIPRPRGRPPISPEKKRARELAIAESINAVIDRNKEELEREEKEGKDTGSAGEVADESEKTMDELSSPEKIAETEAFILKKEKSKETPAAERLDVPYMAKVKSEPSEQMSPSQTVSEVKKKRKNKEKGEEQVKEKLKEKIKQKDSEIGEVKEEPIEEQALQPKEKSSQVFDFPVSPSMKKADDIKTEPLKQFTVEIPEGSRDGDGVREKSKDREKSKEHKKDKKEKKEKKKKKDKDRDREKDKKKAKSKDYPSEYPTVSKLKIKLGSKPSANIVNVMEEPKASPIHEIISSPRDSPSSRPELKLVIKALPPLASQEKDSPSSTPKHSHKEKEKSKKDNKEKKEKKLQQEKEQKEKEQREKEQREKEEKEMIIREAEVQRLQEIREKERREEEEREKLQKEKEMKEQKEREFQEKVKWEMILAQKKEKEEWEEIRKNTPPPVKKEQAEDPPVHTPQVPPRVLTPVPVSNPKSPSPDQEATRLRFTPSPSPSSQDTRKTFTPSPSPSNSVHNSPSVSPDRSRRDSQSQSPSRSKSRSQSPVHTPSPSHTASPVPSPIPSPPPSRPSVSPTPTKPPTPSASPDHSPTPSPKPSVPREVPSLPPMPPPSIGAGPASKPAVQRTVIAETVTTFIDETGSKIWICPACKMPDDGSPMIGCDICDDWYHWPCVNLKESPPEDEPWYCVRCMPNKQKTAKRGRGRGRGRGAGRGRKKSQL</sequence>
<accession>A0AA88YBQ8</accession>
<dbReference type="PANTHER" id="PTHR46452:SF1">
    <property type="entry name" value="TRANSCRIPTION INITIATION FACTOR TFIID SUBUNIT 3"/>
    <property type="match status" value="1"/>
</dbReference>
<dbReference type="GO" id="GO:0046982">
    <property type="term" value="F:protein heterodimerization activity"/>
    <property type="evidence" value="ECO:0007669"/>
    <property type="project" value="InterPro"/>
</dbReference>
<dbReference type="AlphaFoldDB" id="A0AA88YBQ8"/>
<feature type="region of interest" description="Disordered" evidence="9">
    <location>
        <begin position="137"/>
        <end position="187"/>
    </location>
</feature>
<feature type="compositionally biased region" description="Pro residues" evidence="9">
    <location>
        <begin position="1040"/>
        <end position="1061"/>
    </location>
</feature>
<feature type="compositionally biased region" description="Pro residues" evidence="9">
    <location>
        <begin position="1022"/>
        <end position="1033"/>
    </location>
</feature>